<organism evidence="1">
    <name type="scientific">viral metagenome</name>
    <dbReference type="NCBI Taxonomy" id="1070528"/>
    <lineage>
        <taxon>unclassified sequences</taxon>
        <taxon>metagenomes</taxon>
        <taxon>organismal metagenomes</taxon>
    </lineage>
</organism>
<dbReference type="AlphaFoldDB" id="A0A6C0B2F2"/>
<sequence length="333" mass="38497">MDDFVISNLQESRNEWCSRLISIFTPLVNEGVRSIFNESWKLCVDNDEANKYLMTFQNLLSRVPKWNNVIVEEERKRIIERSGCNYLEDLITCVHIIQLKVLTCIRVGNKQKKIDITIPKLDTFIHKVYINVARKIYSNVFLFEKNINPLQMQKNNREFETIIQECILLAIRDSIPTESIIRAYMEESVEQEEEVFIEPVPDEAEKVETVSEGSEVDPSSIIVPEESIPETVPAIKNIDEEQVVTRLTFNEMDSVMDDNNIVKSVSAPKNIERLEEISSARAMQRRLDEEEEDEERIKITGDTIDLSGFDVLDNDKVDILSNDFMLDGIEELA</sequence>
<reference evidence="1" key="1">
    <citation type="journal article" date="2020" name="Nature">
        <title>Giant virus diversity and host interactions through global metagenomics.</title>
        <authorList>
            <person name="Schulz F."/>
            <person name="Roux S."/>
            <person name="Paez-Espino D."/>
            <person name="Jungbluth S."/>
            <person name="Walsh D.A."/>
            <person name="Denef V.J."/>
            <person name="McMahon K.D."/>
            <person name="Konstantinidis K.T."/>
            <person name="Eloe-Fadrosh E.A."/>
            <person name="Kyrpides N.C."/>
            <person name="Woyke T."/>
        </authorList>
    </citation>
    <scope>NUCLEOTIDE SEQUENCE</scope>
    <source>
        <strain evidence="1">GVMAG-M-3300009187-29</strain>
    </source>
</reference>
<dbReference type="Pfam" id="PF19068">
    <property type="entry name" value="DUF5764"/>
    <property type="match status" value="1"/>
</dbReference>
<accession>A0A6C0B2F2</accession>
<evidence type="ECO:0000313" key="1">
    <source>
        <dbReference type="EMBL" id="QHS86242.1"/>
    </source>
</evidence>
<proteinExistence type="predicted"/>
<dbReference type="EMBL" id="MN739052">
    <property type="protein sequence ID" value="QHS86242.1"/>
    <property type="molecule type" value="Genomic_DNA"/>
</dbReference>
<name>A0A6C0B2F2_9ZZZZ</name>
<dbReference type="InterPro" id="IPR043913">
    <property type="entry name" value="DUF5764"/>
</dbReference>
<protein>
    <submittedName>
        <fullName evidence="1">Uncharacterized protein</fullName>
    </submittedName>
</protein>